<accession>A0A9X6K941</accession>
<dbReference type="AlphaFoldDB" id="A0A9X6K941"/>
<gene>
    <name evidence="1" type="ORF">BK774_26490</name>
</gene>
<protein>
    <submittedName>
        <fullName evidence="1">Uncharacterized protein</fullName>
    </submittedName>
</protein>
<evidence type="ECO:0000313" key="2">
    <source>
        <dbReference type="Proteomes" id="UP000194551"/>
    </source>
</evidence>
<organism evidence="1 2">
    <name type="scientific">Bacillus thuringiensis</name>
    <dbReference type="NCBI Taxonomy" id="1428"/>
    <lineage>
        <taxon>Bacteria</taxon>
        <taxon>Bacillati</taxon>
        <taxon>Bacillota</taxon>
        <taxon>Bacilli</taxon>
        <taxon>Bacillales</taxon>
        <taxon>Bacillaceae</taxon>
        <taxon>Bacillus</taxon>
        <taxon>Bacillus cereus group</taxon>
    </lineage>
</organism>
<reference evidence="1 2" key="1">
    <citation type="submission" date="2016-10" db="EMBL/GenBank/DDBJ databases">
        <title>Comparative genomics of Bacillus thuringiensis reveals a path to pathogens against multiple invertebrate hosts.</title>
        <authorList>
            <person name="Zheng J."/>
            <person name="Gao Q."/>
            <person name="Liu H."/>
            <person name="Peng D."/>
            <person name="Ruan L."/>
            <person name="Sun M."/>
        </authorList>
    </citation>
    <scope>NUCLEOTIDE SEQUENCE [LARGE SCALE GENOMIC DNA]</scope>
    <source>
        <strain evidence="1">HD5</strain>
    </source>
</reference>
<dbReference type="EMBL" id="NFEM01000126">
    <property type="protein sequence ID" value="OTZ97179.1"/>
    <property type="molecule type" value="Genomic_DNA"/>
</dbReference>
<proteinExistence type="predicted"/>
<name>A0A9X6K941_BACTU</name>
<dbReference type="Proteomes" id="UP000194551">
    <property type="component" value="Unassembled WGS sequence"/>
</dbReference>
<evidence type="ECO:0000313" key="1">
    <source>
        <dbReference type="EMBL" id="OTZ97179.1"/>
    </source>
</evidence>
<sequence length="69" mass="7948">MTEERIKELAIEKTRELFSQLEVNNPSYFMELVKTATNTIVNHHDLSVLGSESFVKELIELDLRKLQGA</sequence>
<dbReference type="RefSeq" id="WP_074643571.1">
    <property type="nucleotide sequence ID" value="NZ_CAKJXA010000119.1"/>
</dbReference>
<comment type="caution">
    <text evidence="1">The sequence shown here is derived from an EMBL/GenBank/DDBJ whole genome shotgun (WGS) entry which is preliminary data.</text>
</comment>